<dbReference type="InterPro" id="IPR000835">
    <property type="entry name" value="HTH_MarR-typ"/>
</dbReference>
<geneLocation type="plasmid" evidence="5 6">
    <name>unnamed1</name>
</geneLocation>
<dbReference type="GO" id="GO:0003677">
    <property type="term" value="F:DNA binding"/>
    <property type="evidence" value="ECO:0007669"/>
    <property type="project" value="UniProtKB-KW"/>
</dbReference>
<reference evidence="5 6" key="1">
    <citation type="submission" date="2016-11" db="EMBL/GenBank/DDBJ databases">
        <title>Complete genome sequence of Sulfitobacter sp. AM1-D1, a toxic bacteria associated with marine dinoflagellate Alexandrium minutum in East China Sea.</title>
        <authorList>
            <person name="Yang Q."/>
            <person name="Zhang X."/>
            <person name="Tian X."/>
        </authorList>
    </citation>
    <scope>NUCLEOTIDE SEQUENCE [LARGE SCALE GENOMIC DNA]</scope>
    <source>
        <strain evidence="5 6">AM1-D1</strain>
        <plasmid evidence="5 6">unnamed1</plasmid>
    </source>
</reference>
<dbReference type="PANTHER" id="PTHR42756">
    <property type="entry name" value="TRANSCRIPTIONAL REGULATOR, MARR"/>
    <property type="match status" value="1"/>
</dbReference>
<evidence type="ECO:0000313" key="6">
    <source>
        <dbReference type="Proteomes" id="UP000181897"/>
    </source>
</evidence>
<dbReference type="AlphaFoldDB" id="A0A1J0WMQ1"/>
<dbReference type="InterPro" id="IPR036388">
    <property type="entry name" value="WH-like_DNA-bd_sf"/>
</dbReference>
<proteinExistence type="predicted"/>
<dbReference type="PRINTS" id="PR00598">
    <property type="entry name" value="HTHMARR"/>
</dbReference>
<dbReference type="InterPro" id="IPR036390">
    <property type="entry name" value="WH_DNA-bd_sf"/>
</dbReference>
<dbReference type="PROSITE" id="PS01117">
    <property type="entry name" value="HTH_MARR_1"/>
    <property type="match status" value="1"/>
</dbReference>
<gene>
    <name evidence="5" type="ORF">BOO69_19030</name>
</gene>
<dbReference type="SUPFAM" id="SSF46785">
    <property type="entry name" value="Winged helix' DNA-binding domain"/>
    <property type="match status" value="1"/>
</dbReference>
<evidence type="ECO:0000256" key="1">
    <source>
        <dbReference type="ARBA" id="ARBA00023015"/>
    </source>
</evidence>
<keyword evidence="5" id="KW-0614">Plasmid</keyword>
<evidence type="ECO:0000259" key="4">
    <source>
        <dbReference type="PROSITE" id="PS50995"/>
    </source>
</evidence>
<dbReference type="GO" id="GO:0003700">
    <property type="term" value="F:DNA-binding transcription factor activity"/>
    <property type="evidence" value="ECO:0007669"/>
    <property type="project" value="InterPro"/>
</dbReference>
<dbReference type="RefSeq" id="WP_071973994.1">
    <property type="nucleotide sequence ID" value="NZ_CP018077.1"/>
</dbReference>
<dbReference type="PROSITE" id="PS50995">
    <property type="entry name" value="HTH_MARR_2"/>
    <property type="match status" value="1"/>
</dbReference>
<feature type="domain" description="HTH marR-type" evidence="4">
    <location>
        <begin position="9"/>
        <end position="140"/>
    </location>
</feature>
<sequence length="140" mass="15992">MPKEPITFERHLSYVLEAAHRSVSNSLATRLKAHGIQVTAWRVMECLDGNERLTMGELARRALLNPPALSKLVDRMVSEGLVHRQISSVDQRQVNLMLTNLGRRRMLQIRQDAEDQDHALMELLESENGETLRRLLSKLA</sequence>
<dbReference type="OrthoDB" id="582199at2"/>
<keyword evidence="6" id="KW-1185">Reference proteome</keyword>
<evidence type="ECO:0000256" key="3">
    <source>
        <dbReference type="ARBA" id="ARBA00023163"/>
    </source>
</evidence>
<protein>
    <submittedName>
        <fullName evidence="5">Transcriptional regulator</fullName>
    </submittedName>
</protein>
<dbReference type="Gene3D" id="1.10.10.10">
    <property type="entry name" value="Winged helix-like DNA-binding domain superfamily/Winged helix DNA-binding domain"/>
    <property type="match status" value="1"/>
</dbReference>
<dbReference type="InterPro" id="IPR023187">
    <property type="entry name" value="Tscrpt_reg_MarR-type_CS"/>
</dbReference>
<dbReference type="PANTHER" id="PTHR42756:SF1">
    <property type="entry name" value="TRANSCRIPTIONAL REPRESSOR OF EMRAB OPERON"/>
    <property type="match status" value="1"/>
</dbReference>
<evidence type="ECO:0000313" key="5">
    <source>
        <dbReference type="EMBL" id="APE45657.1"/>
    </source>
</evidence>
<organism evidence="5 6">
    <name type="scientific">Sulfitobacter alexandrii</name>
    <dbReference type="NCBI Taxonomy" id="1917485"/>
    <lineage>
        <taxon>Bacteria</taxon>
        <taxon>Pseudomonadati</taxon>
        <taxon>Pseudomonadota</taxon>
        <taxon>Alphaproteobacteria</taxon>
        <taxon>Rhodobacterales</taxon>
        <taxon>Roseobacteraceae</taxon>
        <taxon>Sulfitobacter</taxon>
    </lineage>
</organism>
<dbReference type="EMBL" id="CP018077">
    <property type="protein sequence ID" value="APE45657.1"/>
    <property type="molecule type" value="Genomic_DNA"/>
</dbReference>
<keyword evidence="3" id="KW-0804">Transcription</keyword>
<dbReference type="Pfam" id="PF12802">
    <property type="entry name" value="MarR_2"/>
    <property type="match status" value="1"/>
</dbReference>
<dbReference type="Proteomes" id="UP000181897">
    <property type="component" value="Plasmid unnamed1"/>
</dbReference>
<name>A0A1J0WMQ1_9RHOB</name>
<dbReference type="KEGG" id="suam:BOO69_19030"/>
<evidence type="ECO:0000256" key="2">
    <source>
        <dbReference type="ARBA" id="ARBA00023125"/>
    </source>
</evidence>
<keyword evidence="1" id="KW-0805">Transcription regulation</keyword>
<keyword evidence="2" id="KW-0238">DNA-binding</keyword>
<dbReference type="SMART" id="SM00347">
    <property type="entry name" value="HTH_MARR"/>
    <property type="match status" value="1"/>
</dbReference>
<accession>A0A1J0WMQ1</accession>